<proteinExistence type="predicted"/>
<dbReference type="InterPro" id="IPR029058">
    <property type="entry name" value="AB_hydrolase_fold"/>
</dbReference>
<comment type="caution">
    <text evidence="1">The sequence shown here is derived from an EMBL/GenBank/DDBJ whole genome shotgun (WGS) entry which is preliminary data.</text>
</comment>
<reference evidence="1 2" key="1">
    <citation type="journal article" date="2016" name="Nat. Commun.">
        <title>Thousands of microbial genomes shed light on interconnected biogeochemical processes in an aquifer system.</title>
        <authorList>
            <person name="Anantharaman K."/>
            <person name="Brown C.T."/>
            <person name="Hug L.A."/>
            <person name="Sharon I."/>
            <person name="Castelle C.J."/>
            <person name="Probst A.J."/>
            <person name="Thomas B.C."/>
            <person name="Singh A."/>
            <person name="Wilkins M.J."/>
            <person name="Karaoz U."/>
            <person name="Brodie E.L."/>
            <person name="Williams K.H."/>
            <person name="Hubbard S.S."/>
            <person name="Banfield J.F."/>
        </authorList>
    </citation>
    <scope>NUCLEOTIDE SEQUENCE [LARGE SCALE GENOMIC DNA]</scope>
</reference>
<dbReference type="InterPro" id="IPR010662">
    <property type="entry name" value="RBBP9/YdeN"/>
</dbReference>
<dbReference type="AlphaFoldDB" id="A0A1F8BHN1"/>
<sequence length="400" mass="47029">MKFVVFHGAFGSPESNWIPELEEKLKTLGQEVVVPRFPVDDWDVITRTGKMYVPQKQGLKNWFKAFESTMKSFRKGEDLCFVGHSLGPLFILHCVEKYNIKLDSAIFVSPFLRKLNRSWQIDVVNSSFYKTDFDFRKLKQLIPVSYVLYSDNDPYVDKVHSIGFAKRLGSSLLFVKKAGHMNREMNLNEFPLVFELCKTRLDLSLYLKYIAHRKELYSVDYIDPKSEEVVYLEPHEVFDEGAFKFRNLRKSGFCTFYTAIDFWNTQSAYYNQARKAARRIENFIRVFIVDRLSDLEKPLLQEQIRLDFQAGIKCLLCMAKVVRSKIPELDFGIWDGDYLCIVRLDKEKYVEVKLSSRKKDIKEAESWEKVILSKATLIKNFQKDIDTFIKKNRKKNEAHI</sequence>
<dbReference type="GO" id="GO:0016787">
    <property type="term" value="F:hydrolase activity"/>
    <property type="evidence" value="ECO:0007669"/>
    <property type="project" value="InterPro"/>
</dbReference>
<protein>
    <recommendedName>
        <fullName evidence="3">AB hydrolase-1 domain-containing protein</fullName>
    </recommendedName>
</protein>
<dbReference type="PANTHER" id="PTHR15394">
    <property type="entry name" value="SERINE HYDROLASE RBBP9"/>
    <property type="match status" value="1"/>
</dbReference>
<dbReference type="EMBL" id="MGHF01000014">
    <property type="protein sequence ID" value="OGM63561.1"/>
    <property type="molecule type" value="Genomic_DNA"/>
</dbReference>
<evidence type="ECO:0008006" key="3">
    <source>
        <dbReference type="Google" id="ProtNLM"/>
    </source>
</evidence>
<evidence type="ECO:0000313" key="2">
    <source>
        <dbReference type="Proteomes" id="UP000177082"/>
    </source>
</evidence>
<organism evidence="1 2">
    <name type="scientific">Candidatus Woesebacteria bacterium RIFCSPLOWO2_01_FULL_39_21</name>
    <dbReference type="NCBI Taxonomy" id="1802519"/>
    <lineage>
        <taxon>Bacteria</taxon>
        <taxon>Candidatus Woeseibacteriota</taxon>
    </lineage>
</organism>
<dbReference type="Pfam" id="PF06821">
    <property type="entry name" value="Ser_hydrolase"/>
    <property type="match status" value="1"/>
</dbReference>
<dbReference type="Proteomes" id="UP000177082">
    <property type="component" value="Unassembled WGS sequence"/>
</dbReference>
<dbReference type="Gene3D" id="3.40.50.1820">
    <property type="entry name" value="alpha/beta hydrolase"/>
    <property type="match status" value="1"/>
</dbReference>
<dbReference type="PANTHER" id="PTHR15394:SF3">
    <property type="entry name" value="SERINE HYDROLASE RBBP9"/>
    <property type="match status" value="1"/>
</dbReference>
<dbReference type="SUPFAM" id="SSF53474">
    <property type="entry name" value="alpha/beta-Hydrolases"/>
    <property type="match status" value="1"/>
</dbReference>
<gene>
    <name evidence="1" type="ORF">A2961_01175</name>
</gene>
<evidence type="ECO:0000313" key="1">
    <source>
        <dbReference type="EMBL" id="OGM63561.1"/>
    </source>
</evidence>
<name>A0A1F8BHN1_9BACT</name>
<accession>A0A1F8BHN1</accession>
<dbReference type="STRING" id="1802519.A2961_01175"/>